<dbReference type="InterPro" id="IPR011108">
    <property type="entry name" value="RMMBL"/>
</dbReference>
<sequence>MMKLQFLGATGTVTGSKYLVEFSDRKILVDCGLYQGIKQYRQMNWKDLPVKPGDLDAIVLTHAHLDHSGYLPLLVRKGFTGPVYATPGTCELCKILLPDSGFLQEEDARYAARHGFSRHSSPLPLYTEEDALQALKQLNAASFGDIHKLFDNVTVRFRPAGHILGAASVEVFDGSRLLVFSGDVGRPDDLIMYPPEPLKRADYLVVESTYGDREHQKVDAKDAIAQVITSTARNGGSVLIPAFAVGRAQMILHLLECLKAKNRIPDLPVYLNSPMAIKATEVFHRFHERHRLTRDDCERIDAMTRYVRTVEESMKLAAQNYPAIIVSASGMASGGRVLHHLKQMLPNHRNTVLFAGYQSMATRGEKLVHGASSVRIHGQDIPVKARVCHFDAFSAHADANQIVEWLRSIRTPPQQVFVTHGEADAASAMSEKISRELGWNARVPELGERVAL</sequence>
<dbReference type="Gene3D" id="3.60.15.10">
    <property type="entry name" value="Ribonuclease Z/Hydroxyacylglutathione hydrolase-like"/>
    <property type="match status" value="1"/>
</dbReference>
<dbReference type="Pfam" id="PF10996">
    <property type="entry name" value="Beta-Casp"/>
    <property type="match status" value="1"/>
</dbReference>
<dbReference type="SMART" id="SM01027">
    <property type="entry name" value="Beta-Casp"/>
    <property type="match status" value="1"/>
</dbReference>
<evidence type="ECO:0000259" key="3">
    <source>
        <dbReference type="SMART" id="SM01027"/>
    </source>
</evidence>
<evidence type="ECO:0000256" key="1">
    <source>
        <dbReference type="ARBA" id="ARBA00022801"/>
    </source>
</evidence>
<accession>A0ABV2SDJ1</accession>
<protein>
    <submittedName>
        <fullName evidence="4">Metallo-beta-lactamase family protein</fullName>
    </submittedName>
</protein>
<organism evidence="4 5">
    <name type="scientific">Endozoicomonas lisbonensis</name>
    <dbReference type="NCBI Taxonomy" id="3120522"/>
    <lineage>
        <taxon>Bacteria</taxon>
        <taxon>Pseudomonadati</taxon>
        <taxon>Pseudomonadota</taxon>
        <taxon>Gammaproteobacteria</taxon>
        <taxon>Oceanospirillales</taxon>
        <taxon>Endozoicomonadaceae</taxon>
        <taxon>Endozoicomonas</taxon>
    </lineage>
</organism>
<dbReference type="PANTHER" id="PTHR11203:SF37">
    <property type="entry name" value="INTEGRATOR COMPLEX SUBUNIT 11"/>
    <property type="match status" value="1"/>
</dbReference>
<dbReference type="RefSeq" id="WP_354010207.1">
    <property type="nucleotide sequence ID" value="NZ_JBEWTA010000001.1"/>
</dbReference>
<dbReference type="SUPFAM" id="SSF56281">
    <property type="entry name" value="Metallo-hydrolase/oxidoreductase"/>
    <property type="match status" value="1"/>
</dbReference>
<name>A0ABV2SDJ1_9GAMM</name>
<evidence type="ECO:0000313" key="4">
    <source>
        <dbReference type="EMBL" id="MET4755826.1"/>
    </source>
</evidence>
<keyword evidence="5" id="KW-1185">Reference proteome</keyword>
<dbReference type="Proteomes" id="UP001549366">
    <property type="component" value="Unassembled WGS sequence"/>
</dbReference>
<dbReference type="SMART" id="SM00849">
    <property type="entry name" value="Lactamase_B"/>
    <property type="match status" value="1"/>
</dbReference>
<dbReference type="InterPro" id="IPR036866">
    <property type="entry name" value="RibonucZ/Hydroxyglut_hydro"/>
</dbReference>
<feature type="domain" description="Beta-Casp" evidence="3">
    <location>
        <begin position="248"/>
        <end position="367"/>
    </location>
</feature>
<dbReference type="Pfam" id="PF00753">
    <property type="entry name" value="Lactamase_B"/>
    <property type="match status" value="1"/>
</dbReference>
<dbReference type="EMBL" id="JBEWTB010000002">
    <property type="protein sequence ID" value="MET4755826.1"/>
    <property type="molecule type" value="Genomic_DNA"/>
</dbReference>
<evidence type="ECO:0000313" key="5">
    <source>
        <dbReference type="Proteomes" id="UP001549366"/>
    </source>
</evidence>
<keyword evidence="1" id="KW-0378">Hydrolase</keyword>
<dbReference type="Pfam" id="PF07521">
    <property type="entry name" value="RMMBL"/>
    <property type="match status" value="1"/>
</dbReference>
<evidence type="ECO:0000259" key="2">
    <source>
        <dbReference type="SMART" id="SM00849"/>
    </source>
</evidence>
<reference evidence="4 5" key="1">
    <citation type="submission" date="2024-06" db="EMBL/GenBank/DDBJ databases">
        <title>Genomic Encyclopedia of Type Strains, Phase V (KMG-V): Genome sequencing to study the core and pangenomes of soil and plant-associated prokaryotes.</title>
        <authorList>
            <person name="Whitman W."/>
        </authorList>
    </citation>
    <scope>NUCLEOTIDE SEQUENCE [LARGE SCALE GENOMIC DNA]</scope>
    <source>
        <strain evidence="4 5">NE40</strain>
    </source>
</reference>
<comment type="caution">
    <text evidence="4">The sequence shown here is derived from an EMBL/GenBank/DDBJ whole genome shotgun (WGS) entry which is preliminary data.</text>
</comment>
<dbReference type="Gene3D" id="3.40.50.10890">
    <property type="match status" value="1"/>
</dbReference>
<proteinExistence type="predicted"/>
<dbReference type="InterPro" id="IPR050698">
    <property type="entry name" value="MBL"/>
</dbReference>
<dbReference type="CDD" id="cd16295">
    <property type="entry name" value="TTHA0252-CPSF-like_MBL-fold"/>
    <property type="match status" value="1"/>
</dbReference>
<gene>
    <name evidence="4" type="ORF">V5J35_001018</name>
</gene>
<dbReference type="InterPro" id="IPR022712">
    <property type="entry name" value="Beta_Casp"/>
</dbReference>
<dbReference type="PANTHER" id="PTHR11203">
    <property type="entry name" value="CLEAVAGE AND POLYADENYLATION SPECIFICITY FACTOR FAMILY MEMBER"/>
    <property type="match status" value="1"/>
</dbReference>
<feature type="domain" description="Metallo-beta-lactamase" evidence="2">
    <location>
        <begin position="14"/>
        <end position="227"/>
    </location>
</feature>
<dbReference type="InterPro" id="IPR001279">
    <property type="entry name" value="Metallo-B-lactamas"/>
</dbReference>